<keyword evidence="4" id="KW-1185">Reference proteome</keyword>
<evidence type="ECO:0000313" key="4">
    <source>
        <dbReference type="Proteomes" id="UP001556367"/>
    </source>
</evidence>
<evidence type="ECO:0000259" key="2">
    <source>
        <dbReference type="Pfam" id="PF09994"/>
    </source>
</evidence>
<dbReference type="InterPro" id="IPR029058">
    <property type="entry name" value="AB_hydrolase_fold"/>
</dbReference>
<dbReference type="Proteomes" id="UP001556367">
    <property type="component" value="Unassembled WGS sequence"/>
</dbReference>
<feature type="compositionally biased region" description="Basic and acidic residues" evidence="1">
    <location>
        <begin position="79"/>
        <end position="89"/>
    </location>
</feature>
<dbReference type="Pfam" id="PF09994">
    <property type="entry name" value="T6SS_Tle1-like_cat"/>
    <property type="match status" value="1"/>
</dbReference>
<accession>A0ABR3JXR8</accession>
<dbReference type="PANTHER" id="PTHR33840:SF1">
    <property type="entry name" value="TLE1 PHOSPHOLIPASE DOMAIN-CONTAINING PROTEIN"/>
    <property type="match status" value="1"/>
</dbReference>
<feature type="region of interest" description="Disordered" evidence="1">
    <location>
        <begin position="79"/>
        <end position="126"/>
    </location>
</feature>
<reference evidence="4" key="1">
    <citation type="submission" date="2024-06" db="EMBL/GenBank/DDBJ databases">
        <title>Multi-omics analyses provide insights into the biosynthesis of the anticancer antibiotic pleurotin in Hohenbuehelia grisea.</title>
        <authorList>
            <person name="Weaver J.A."/>
            <person name="Alberti F."/>
        </authorList>
    </citation>
    <scope>NUCLEOTIDE SEQUENCE [LARGE SCALE GENOMIC DNA]</scope>
    <source>
        <strain evidence="4">T-177</strain>
    </source>
</reference>
<sequence length="259" mass="28679">MIDIMAAWHFKRSVLKAYQWLSENYEDGDRIFLYGFSRGAYQVRVIAGMMKKVGLLHKENNDQIAFAYELYIGTTEASRRNEARKDGKATHSTTKKASRPGPSNEDATGKQGVPSPSSTGSKKESTSLRKAKQLCVRFKETLSQANVKVHFVGAWETVSSIGVFRSPSLPETTTGMGHVCVFWHALALDECCVKFMPEYASGGLGASGIGDVKEVWFAGTHSDIGGGNTENMELDKFGPARRWMIYESILIHISTRPQN</sequence>
<comment type="caution">
    <text evidence="3">The sequence shown here is derived from an EMBL/GenBank/DDBJ whole genome shotgun (WGS) entry which is preliminary data.</text>
</comment>
<organism evidence="3 4">
    <name type="scientific">Hohenbuehelia grisea</name>
    <dbReference type="NCBI Taxonomy" id="104357"/>
    <lineage>
        <taxon>Eukaryota</taxon>
        <taxon>Fungi</taxon>
        <taxon>Dikarya</taxon>
        <taxon>Basidiomycota</taxon>
        <taxon>Agaricomycotina</taxon>
        <taxon>Agaricomycetes</taxon>
        <taxon>Agaricomycetidae</taxon>
        <taxon>Agaricales</taxon>
        <taxon>Pleurotineae</taxon>
        <taxon>Pleurotaceae</taxon>
        <taxon>Hohenbuehelia</taxon>
    </lineage>
</organism>
<dbReference type="SUPFAM" id="SSF53474">
    <property type="entry name" value="alpha/beta-Hydrolases"/>
    <property type="match status" value="1"/>
</dbReference>
<dbReference type="PANTHER" id="PTHR33840">
    <property type="match status" value="1"/>
</dbReference>
<dbReference type="EMBL" id="JASNQZ010000001">
    <property type="protein sequence ID" value="KAL0960404.1"/>
    <property type="molecule type" value="Genomic_DNA"/>
</dbReference>
<evidence type="ECO:0000313" key="3">
    <source>
        <dbReference type="EMBL" id="KAL0960404.1"/>
    </source>
</evidence>
<gene>
    <name evidence="3" type="ORF">HGRIS_005444</name>
</gene>
<name>A0ABR3JXR8_9AGAR</name>
<proteinExistence type="predicted"/>
<feature type="domain" description="T6SS Phospholipase effector Tle1-like catalytic" evidence="2">
    <location>
        <begin position="2"/>
        <end position="246"/>
    </location>
</feature>
<evidence type="ECO:0000256" key="1">
    <source>
        <dbReference type="SAM" id="MobiDB-lite"/>
    </source>
</evidence>
<protein>
    <recommendedName>
        <fullName evidence="2">T6SS Phospholipase effector Tle1-like catalytic domain-containing protein</fullName>
    </recommendedName>
</protein>
<dbReference type="InterPro" id="IPR018712">
    <property type="entry name" value="Tle1-like_cat"/>
</dbReference>